<evidence type="ECO:0000256" key="1">
    <source>
        <dbReference type="ARBA" id="ARBA00022763"/>
    </source>
</evidence>
<reference evidence="3" key="2">
    <citation type="submission" date="2021-04" db="EMBL/GenBank/DDBJ databases">
        <authorList>
            <person name="Gilroy R."/>
        </authorList>
    </citation>
    <scope>NUCLEOTIDE SEQUENCE</scope>
    <source>
        <strain evidence="3">ChiHjej13B12-4958</strain>
    </source>
</reference>
<evidence type="ECO:0000259" key="2">
    <source>
        <dbReference type="Pfam" id="PF00817"/>
    </source>
</evidence>
<dbReference type="SUPFAM" id="SSF56672">
    <property type="entry name" value="DNA/RNA polymerases"/>
    <property type="match status" value="1"/>
</dbReference>
<keyword evidence="1" id="KW-0227">DNA damage</keyword>
<reference evidence="3" key="1">
    <citation type="journal article" date="2021" name="PeerJ">
        <title>Extensive microbial diversity within the chicken gut microbiome revealed by metagenomics and culture.</title>
        <authorList>
            <person name="Gilroy R."/>
            <person name="Ravi A."/>
            <person name="Getino M."/>
            <person name="Pursley I."/>
            <person name="Horton D.L."/>
            <person name="Alikhan N.F."/>
            <person name="Baker D."/>
            <person name="Gharbi K."/>
            <person name="Hall N."/>
            <person name="Watson M."/>
            <person name="Adriaenssens E.M."/>
            <person name="Foster-Nyarko E."/>
            <person name="Jarju S."/>
            <person name="Secka A."/>
            <person name="Antonio M."/>
            <person name="Oren A."/>
            <person name="Chaudhuri R.R."/>
            <person name="La Ragione R."/>
            <person name="Hildebrand F."/>
            <person name="Pallen M.J."/>
        </authorList>
    </citation>
    <scope>NUCLEOTIDE SEQUENCE</scope>
    <source>
        <strain evidence="3">ChiHjej13B12-4958</strain>
    </source>
</reference>
<dbReference type="Pfam" id="PF00817">
    <property type="entry name" value="IMS"/>
    <property type="match status" value="1"/>
</dbReference>
<feature type="domain" description="UmuC" evidence="2">
    <location>
        <begin position="28"/>
        <end position="144"/>
    </location>
</feature>
<comment type="caution">
    <text evidence="3">The sequence shown here is derived from an EMBL/GenBank/DDBJ whole genome shotgun (WGS) entry which is preliminary data.</text>
</comment>
<protein>
    <submittedName>
        <fullName evidence="3">DNA polymerase Y family protein</fullName>
    </submittedName>
</protein>
<dbReference type="InterPro" id="IPR043502">
    <property type="entry name" value="DNA/RNA_pol_sf"/>
</dbReference>
<sequence length="551" mass="58630">MSRVLALWFPDWPVYVVARRRGWDLLAPAAVVDNHRIHAANAAARGAGVRPGMKERHALGTCPALQVGEVEEGAEATAHEEVLTALEQVAAGVETLRPGLLAFPAAPLARYYGAEERAGELLVDAAAQAGVDCLAGAADDLVTAVWAARQGRSIGPGASAAYLAGLPLRILVAEPSLGCPKEMVDVLSQLGIRTLADFTALPRRDVAGRFGAEAVYWHRIAAGEPERPVSSARIAAPMEARVEPDDPVADTAAAAFLARQAAVRLHGMLADAGQVCLRLAVRAHLDPPPGYEGPLSVERVWRCREPLTEEDTAQRVRWQLDGWLTRVRGSRADTDTETGADTDSPDGVGGIRAIELVPVECLPAGEIVDALWGGPDAGIRAARAAAARAQALIGTQGVLRPVHRGGRGVAGRVVAVPYGESDPEQVTALLTRDWAGELPAPLPALVGAPEHAAAERDTPRPNHPAAGVHLLDADGAPVWVTGRALMSALPEAMRWGNRTHRITGWAGPWPVDEQWWTPSPRRYARLQVSTDEPAAYLLVCRGKAWRIEATY</sequence>
<proteinExistence type="predicted"/>
<gene>
    <name evidence="3" type="ORF">H9751_07755</name>
</gene>
<dbReference type="Gene3D" id="3.40.1170.60">
    <property type="match status" value="1"/>
</dbReference>
<dbReference type="InterPro" id="IPR001126">
    <property type="entry name" value="UmuC"/>
</dbReference>
<dbReference type="InterPro" id="IPR050356">
    <property type="entry name" value="SulA_CellDiv_inhibitor"/>
</dbReference>
<dbReference type="GO" id="GO:0006281">
    <property type="term" value="P:DNA repair"/>
    <property type="evidence" value="ECO:0007669"/>
    <property type="project" value="InterPro"/>
</dbReference>
<dbReference type="Proteomes" id="UP000823858">
    <property type="component" value="Unassembled WGS sequence"/>
</dbReference>
<dbReference type="EMBL" id="DWVP01000019">
    <property type="protein sequence ID" value="HJC85423.1"/>
    <property type="molecule type" value="Genomic_DNA"/>
</dbReference>
<dbReference type="AlphaFoldDB" id="A0A9D2TQ60"/>
<dbReference type="PANTHER" id="PTHR35369:SF2">
    <property type="entry name" value="BLR3025 PROTEIN"/>
    <property type="match status" value="1"/>
</dbReference>
<organism evidence="3 4">
    <name type="scientific">Candidatus Corynebacterium faecigallinarum</name>
    <dbReference type="NCBI Taxonomy" id="2838528"/>
    <lineage>
        <taxon>Bacteria</taxon>
        <taxon>Bacillati</taxon>
        <taxon>Actinomycetota</taxon>
        <taxon>Actinomycetes</taxon>
        <taxon>Mycobacteriales</taxon>
        <taxon>Corynebacteriaceae</taxon>
        <taxon>Corynebacterium</taxon>
    </lineage>
</organism>
<dbReference type="CDD" id="cd03468">
    <property type="entry name" value="PolY_like"/>
    <property type="match status" value="1"/>
</dbReference>
<evidence type="ECO:0000313" key="3">
    <source>
        <dbReference type="EMBL" id="HJC85423.1"/>
    </source>
</evidence>
<evidence type="ECO:0000313" key="4">
    <source>
        <dbReference type="Proteomes" id="UP000823858"/>
    </source>
</evidence>
<name>A0A9D2TQ60_9CORY</name>
<accession>A0A9D2TQ60</accession>
<dbReference type="PANTHER" id="PTHR35369">
    <property type="entry name" value="BLR3025 PROTEIN-RELATED"/>
    <property type="match status" value="1"/>
</dbReference>